<dbReference type="PROSITE" id="PS50949">
    <property type="entry name" value="HTH_GNTR"/>
    <property type="match status" value="1"/>
</dbReference>
<dbReference type="Pfam" id="PF07729">
    <property type="entry name" value="FCD"/>
    <property type="match status" value="1"/>
</dbReference>
<dbReference type="InterPro" id="IPR036390">
    <property type="entry name" value="WH_DNA-bd_sf"/>
</dbReference>
<sequence length="278" mass="30160">MIALPQGSASSRLRTAAFAPIGDEGRAELVEARLLQAISTGAFIEGERLPSENELSQLLGVAVVTVREALGSLRHRGLIETRRGRGGGSFVSSSPGVVEEVNARRLMETPRVALADLGVLYEVIAGACAEYACLRATADELEVVHRVLVEARELPAGPWRRRITDMQLELASLSQSVRLTSEHVRIQTEFTPLLALQDIDIAQRHFSHDALLEQIEATRAGDVEAARAVVRRSIRGSVRWLGDLRSALKAQPAGGDLRATLERYRDTAVETSITGEVA</sequence>
<dbReference type="PANTHER" id="PTHR43537:SF24">
    <property type="entry name" value="GLUCONATE OPERON TRANSCRIPTIONAL REPRESSOR"/>
    <property type="match status" value="1"/>
</dbReference>
<dbReference type="SUPFAM" id="SSF48008">
    <property type="entry name" value="GntR ligand-binding domain-like"/>
    <property type="match status" value="1"/>
</dbReference>
<keyword evidence="3" id="KW-0804">Transcription</keyword>
<dbReference type="GO" id="GO:0003700">
    <property type="term" value="F:DNA-binding transcription factor activity"/>
    <property type="evidence" value="ECO:0007669"/>
    <property type="project" value="InterPro"/>
</dbReference>
<keyword evidence="6" id="KW-1185">Reference proteome</keyword>
<dbReference type="Gene3D" id="1.10.10.10">
    <property type="entry name" value="Winged helix-like DNA-binding domain superfamily/Winged helix DNA-binding domain"/>
    <property type="match status" value="1"/>
</dbReference>
<dbReference type="InterPro" id="IPR036388">
    <property type="entry name" value="WH-like_DNA-bd_sf"/>
</dbReference>
<dbReference type="InterPro" id="IPR000524">
    <property type="entry name" value="Tscrpt_reg_HTH_GntR"/>
</dbReference>
<dbReference type="Pfam" id="PF00392">
    <property type="entry name" value="GntR"/>
    <property type="match status" value="1"/>
</dbReference>
<organism evidence="5 6">
    <name type="scientific">Leucobacter weissii</name>
    <dbReference type="NCBI Taxonomy" id="1983706"/>
    <lineage>
        <taxon>Bacteria</taxon>
        <taxon>Bacillati</taxon>
        <taxon>Actinomycetota</taxon>
        <taxon>Actinomycetes</taxon>
        <taxon>Micrococcales</taxon>
        <taxon>Microbacteriaceae</taxon>
        <taxon>Leucobacter</taxon>
    </lineage>
</organism>
<dbReference type="PRINTS" id="PR00035">
    <property type="entry name" value="HTHGNTR"/>
</dbReference>
<reference evidence="5" key="1">
    <citation type="submission" date="2021-03" db="EMBL/GenBank/DDBJ databases">
        <title>Leucobacter chromiisoli sp. nov., isolated from chromium-containing soil of chemical plant.</title>
        <authorList>
            <person name="Xu Z."/>
        </authorList>
    </citation>
    <scope>NUCLEOTIDE SEQUENCE</scope>
    <source>
        <strain evidence="5">S27</strain>
    </source>
</reference>
<dbReference type="SMART" id="SM00345">
    <property type="entry name" value="HTH_GNTR"/>
    <property type="match status" value="1"/>
</dbReference>
<dbReference type="InterPro" id="IPR011711">
    <property type="entry name" value="GntR_C"/>
</dbReference>
<evidence type="ECO:0000256" key="1">
    <source>
        <dbReference type="ARBA" id="ARBA00023015"/>
    </source>
</evidence>
<gene>
    <name evidence="5" type="ORF">J4H92_01115</name>
</gene>
<protein>
    <submittedName>
        <fullName evidence="5">FadR family transcriptional regulator</fullName>
    </submittedName>
</protein>
<name>A0A939MHW8_9MICO</name>
<evidence type="ECO:0000256" key="2">
    <source>
        <dbReference type="ARBA" id="ARBA00023125"/>
    </source>
</evidence>
<evidence type="ECO:0000256" key="3">
    <source>
        <dbReference type="ARBA" id="ARBA00023163"/>
    </source>
</evidence>
<evidence type="ECO:0000313" key="5">
    <source>
        <dbReference type="EMBL" id="MBO1900545.1"/>
    </source>
</evidence>
<evidence type="ECO:0000313" key="6">
    <source>
        <dbReference type="Proteomes" id="UP000664382"/>
    </source>
</evidence>
<keyword evidence="2" id="KW-0238">DNA-binding</keyword>
<dbReference type="SUPFAM" id="SSF46785">
    <property type="entry name" value="Winged helix' DNA-binding domain"/>
    <property type="match status" value="1"/>
</dbReference>
<dbReference type="CDD" id="cd07377">
    <property type="entry name" value="WHTH_GntR"/>
    <property type="match status" value="1"/>
</dbReference>
<feature type="domain" description="HTH gntR-type" evidence="4">
    <location>
        <begin position="24"/>
        <end position="94"/>
    </location>
</feature>
<proteinExistence type="predicted"/>
<dbReference type="AlphaFoldDB" id="A0A939MHW8"/>
<accession>A0A939MHW8</accession>
<dbReference type="Gene3D" id="1.20.120.530">
    <property type="entry name" value="GntR ligand-binding domain-like"/>
    <property type="match status" value="1"/>
</dbReference>
<dbReference type="Proteomes" id="UP000664382">
    <property type="component" value="Unassembled WGS sequence"/>
</dbReference>
<dbReference type="GO" id="GO:0003677">
    <property type="term" value="F:DNA binding"/>
    <property type="evidence" value="ECO:0007669"/>
    <property type="project" value="UniProtKB-KW"/>
</dbReference>
<evidence type="ECO:0000259" key="4">
    <source>
        <dbReference type="PROSITE" id="PS50949"/>
    </source>
</evidence>
<dbReference type="InterPro" id="IPR008920">
    <property type="entry name" value="TF_FadR/GntR_C"/>
</dbReference>
<dbReference type="EMBL" id="JAGDYM010000003">
    <property type="protein sequence ID" value="MBO1900545.1"/>
    <property type="molecule type" value="Genomic_DNA"/>
</dbReference>
<comment type="caution">
    <text evidence="5">The sequence shown here is derived from an EMBL/GenBank/DDBJ whole genome shotgun (WGS) entry which is preliminary data.</text>
</comment>
<keyword evidence="1" id="KW-0805">Transcription regulation</keyword>
<dbReference type="PANTHER" id="PTHR43537">
    <property type="entry name" value="TRANSCRIPTIONAL REGULATOR, GNTR FAMILY"/>
    <property type="match status" value="1"/>
</dbReference>